<feature type="region of interest" description="Disordered" evidence="1">
    <location>
        <begin position="502"/>
        <end position="529"/>
    </location>
</feature>
<name>A0ABR9DQY1_9MICO</name>
<sequence length="529" mass="58510">MSLRSVETEFDRALSVVRRSQIAPHLEDAIRSTSAGRPRRLSVEMLLAALLVAPNQRFRSGTLVTVHRILTDELSASRLRRSDLMWDEHGQAKTLTIRQVRYLFKQIVRAMDFSAHTTSGLDADDILDVTDTTHEWLNALVRASLPDSLPTAEMHAIDASAIPAWSLGRRRATDAQRAAGRPATASVDPDADWGYRTVTTDSATKKFFGYHLNAAVTSYTPGSPWQSIKAITAFDLVAANAGLTESTINLLDDALLPFAPRTTLLVDRGYSNWVAPAWADQLHARGVTQYLDMRDDNLGYREDPETGVIMFAGWPFSPWTPRHLFNITHPKRYSIAPLAPNASAPVRRRHARSAAKVEQFNAQIQALAPYALVRNGRRHAKGHQRFFTRTHGRENATAAQRRTKAFTQETISVSSAVLGKHYQPHRWGTPEWIAAYSRRTAVEGAFGVLKARTGYAMTRGWTRAIGITANTIMVTAAIVQYNIQVIRRWAAKNALNDADLYDAPSKADATPSGPRPAANPQRPGAPPAT</sequence>
<evidence type="ECO:0008006" key="4">
    <source>
        <dbReference type="Google" id="ProtNLM"/>
    </source>
</evidence>
<dbReference type="EMBL" id="JACZDF010000004">
    <property type="protein sequence ID" value="MBD9699542.1"/>
    <property type="molecule type" value="Genomic_DNA"/>
</dbReference>
<evidence type="ECO:0000256" key="1">
    <source>
        <dbReference type="SAM" id="MobiDB-lite"/>
    </source>
</evidence>
<keyword evidence="3" id="KW-1185">Reference proteome</keyword>
<accession>A0ABR9DQY1</accession>
<proteinExistence type="predicted"/>
<reference evidence="2 3" key="1">
    <citation type="submission" date="2020-09" db="EMBL/GenBank/DDBJ databases">
        <title>Flavimobilis rhizosphaerae sp. nov., isolated from rhizosphere soil of Spartina alterniflora.</title>
        <authorList>
            <person name="Hanqin C."/>
        </authorList>
    </citation>
    <scope>NUCLEOTIDE SEQUENCE [LARGE SCALE GENOMIC DNA]</scope>
    <source>
        <strain evidence="2 3">GY 10621</strain>
    </source>
</reference>
<organism evidence="2 3">
    <name type="scientific">Flavimobilis rhizosphaerae</name>
    <dbReference type="NCBI Taxonomy" id="2775421"/>
    <lineage>
        <taxon>Bacteria</taxon>
        <taxon>Bacillati</taxon>
        <taxon>Actinomycetota</taxon>
        <taxon>Actinomycetes</taxon>
        <taxon>Micrococcales</taxon>
        <taxon>Jonesiaceae</taxon>
        <taxon>Flavimobilis</taxon>
    </lineage>
</organism>
<gene>
    <name evidence="2" type="ORF">IGS67_08575</name>
</gene>
<protein>
    <recommendedName>
        <fullName evidence="4">Transposase DDE domain-containing protein</fullName>
    </recommendedName>
</protein>
<dbReference type="Proteomes" id="UP000642107">
    <property type="component" value="Unassembled WGS sequence"/>
</dbReference>
<evidence type="ECO:0000313" key="3">
    <source>
        <dbReference type="Proteomes" id="UP000642107"/>
    </source>
</evidence>
<dbReference type="RefSeq" id="WP_192279719.1">
    <property type="nucleotide sequence ID" value="NZ_JACZDF010000004.1"/>
</dbReference>
<comment type="caution">
    <text evidence="2">The sequence shown here is derived from an EMBL/GenBank/DDBJ whole genome shotgun (WGS) entry which is preliminary data.</text>
</comment>
<evidence type="ECO:0000313" key="2">
    <source>
        <dbReference type="EMBL" id="MBD9699542.1"/>
    </source>
</evidence>